<dbReference type="AlphaFoldDB" id="A0A151WVM5"/>
<dbReference type="Proteomes" id="UP000075809">
    <property type="component" value="Unassembled WGS sequence"/>
</dbReference>
<accession>A0A151WVM5</accession>
<name>A0A151WVM5_9HYME</name>
<gene>
    <name evidence="1" type="ORF">ALC60_09004</name>
</gene>
<proteinExistence type="predicted"/>
<protein>
    <submittedName>
        <fullName evidence="1">Uncharacterized protein</fullName>
    </submittedName>
</protein>
<sequence length="163" mass="18801">MRSVYAHYHAAAVCREWALLPLSSLSEYYHPTTTVTPSTSTTLICLDLTPIEKGSRNARKRELISLSKHNRPFFLPPASHYRLGIFVVVQRGAARRIVRHRAPMRQRARPAFVEIPLYSVHTCGLEFEMDGVCVRDLVMRDRLKDMESSLLKKNIRRIEVEII</sequence>
<organism evidence="1 2">
    <name type="scientific">Mycetomoellerius zeteki</name>
    <dbReference type="NCBI Taxonomy" id="64791"/>
    <lineage>
        <taxon>Eukaryota</taxon>
        <taxon>Metazoa</taxon>
        <taxon>Ecdysozoa</taxon>
        <taxon>Arthropoda</taxon>
        <taxon>Hexapoda</taxon>
        <taxon>Insecta</taxon>
        <taxon>Pterygota</taxon>
        <taxon>Neoptera</taxon>
        <taxon>Endopterygota</taxon>
        <taxon>Hymenoptera</taxon>
        <taxon>Apocrita</taxon>
        <taxon>Aculeata</taxon>
        <taxon>Formicoidea</taxon>
        <taxon>Formicidae</taxon>
        <taxon>Myrmicinae</taxon>
        <taxon>Mycetomoellerius</taxon>
    </lineage>
</organism>
<evidence type="ECO:0000313" key="1">
    <source>
        <dbReference type="EMBL" id="KYQ51888.1"/>
    </source>
</evidence>
<dbReference type="EMBL" id="KQ982702">
    <property type="protein sequence ID" value="KYQ51888.1"/>
    <property type="molecule type" value="Genomic_DNA"/>
</dbReference>
<keyword evidence="2" id="KW-1185">Reference proteome</keyword>
<evidence type="ECO:0000313" key="2">
    <source>
        <dbReference type="Proteomes" id="UP000075809"/>
    </source>
</evidence>
<reference evidence="1 2" key="1">
    <citation type="submission" date="2015-09" db="EMBL/GenBank/DDBJ databases">
        <title>Trachymyrmex zeteki WGS genome.</title>
        <authorList>
            <person name="Nygaard S."/>
            <person name="Hu H."/>
            <person name="Boomsma J."/>
            <person name="Zhang G."/>
        </authorList>
    </citation>
    <scope>NUCLEOTIDE SEQUENCE [LARGE SCALE GENOMIC DNA]</scope>
    <source>
        <strain evidence="1">Tzet28-1</strain>
        <tissue evidence="1">Whole body</tissue>
    </source>
</reference>